<dbReference type="CDD" id="cd03257">
    <property type="entry name" value="ABC_NikE_OppD_transporters"/>
    <property type="match status" value="1"/>
</dbReference>
<accession>K7WUK9</accession>
<reference evidence="9" key="1">
    <citation type="journal article" date="2014" name="J. Bacteriol.">
        <title>Quorum-dependent mannopine-inducible conjugative transfer of an Agrobacterium opine-catabolic plasmid.</title>
        <authorList>
            <person name="Wetzel M.E."/>
            <person name="Kim K.S."/>
            <person name="Miller M."/>
            <person name="Olsen G.J."/>
            <person name="Farrand S.K."/>
        </authorList>
    </citation>
    <scope>NUCLEOTIDE SEQUENCE</scope>
    <source>
        <strain evidence="9">F64/95</strain>
        <plasmid evidence="9">pAoF64/95</plasmid>
    </source>
</reference>
<dbReference type="InterPro" id="IPR050388">
    <property type="entry name" value="ABC_Ni/Peptide_Import"/>
</dbReference>
<dbReference type="GO" id="GO:0005886">
    <property type="term" value="C:plasma membrane"/>
    <property type="evidence" value="ECO:0007669"/>
    <property type="project" value="UniProtKB-SubCell"/>
</dbReference>
<keyword evidence="7" id="KW-0472">Membrane</keyword>
<feature type="domain" description="ABC transporter" evidence="8">
    <location>
        <begin position="19"/>
        <end position="261"/>
    </location>
</feature>
<organism evidence="9">
    <name type="scientific">Agrobacterium tumefaciens</name>
    <dbReference type="NCBI Taxonomy" id="358"/>
    <lineage>
        <taxon>Bacteria</taxon>
        <taxon>Pseudomonadati</taxon>
        <taxon>Pseudomonadota</taxon>
        <taxon>Alphaproteobacteria</taxon>
        <taxon>Hyphomicrobiales</taxon>
        <taxon>Rhizobiaceae</taxon>
        <taxon>Rhizobium/Agrobacterium group</taxon>
        <taxon>Agrobacterium</taxon>
        <taxon>Agrobacterium tumefaciens complex</taxon>
    </lineage>
</organism>
<dbReference type="Gene3D" id="3.40.50.300">
    <property type="entry name" value="P-loop containing nucleotide triphosphate hydrolases"/>
    <property type="match status" value="1"/>
</dbReference>
<evidence type="ECO:0000256" key="3">
    <source>
        <dbReference type="ARBA" id="ARBA00022448"/>
    </source>
</evidence>
<dbReference type="EMBL" id="JX683454">
    <property type="protein sequence ID" value="AFX65639.1"/>
    <property type="molecule type" value="Genomic_DNA"/>
</dbReference>
<dbReference type="Pfam" id="PF08352">
    <property type="entry name" value="oligo_HPY"/>
    <property type="match status" value="1"/>
</dbReference>
<dbReference type="GO" id="GO:0055085">
    <property type="term" value="P:transmembrane transport"/>
    <property type="evidence" value="ECO:0007669"/>
    <property type="project" value="UniProtKB-ARBA"/>
</dbReference>
<dbReference type="InterPro" id="IPR003439">
    <property type="entry name" value="ABC_transporter-like_ATP-bd"/>
</dbReference>
<dbReference type="PANTHER" id="PTHR43297">
    <property type="entry name" value="OLIGOPEPTIDE TRANSPORT ATP-BINDING PROTEIN APPD"/>
    <property type="match status" value="1"/>
</dbReference>
<sequence length="329" mass="35873">MAVRIRAHRIWEEPMTKLLSVRDLVVEVPARNIKILDGISFSLEAGQTLGLVGESGCGKSMTCYAVANMLPRGIARTGGSVTFERDPHRTGQPNDPTIAMIFQDPTSSLNPVHTIGYYLESALHRHQGLKGNDARLEAMRLLERVGIDRAKSRLRSYPHQFSGGMNQRVMIAHALAARPQLLIADEPTTALDVTMQAQILHLLEELKAETGMALMIVSHDLGVIARLADRAAVMYCGKIVETAPVAELLQRPAHPYARALIDCMPTVDADDVEPPIPIPGSVPLLDDLPAGCYFHPRCPRVTDRCIVGFPDAANVAPHHEAACYHPVAA</sequence>
<keyword evidence="6" id="KW-0067">ATP-binding</keyword>
<dbReference type="InterPro" id="IPR003593">
    <property type="entry name" value="AAA+_ATPase"/>
</dbReference>
<evidence type="ECO:0000256" key="7">
    <source>
        <dbReference type="ARBA" id="ARBA00023136"/>
    </source>
</evidence>
<evidence type="ECO:0000256" key="2">
    <source>
        <dbReference type="ARBA" id="ARBA00005417"/>
    </source>
</evidence>
<evidence type="ECO:0000256" key="6">
    <source>
        <dbReference type="ARBA" id="ARBA00022840"/>
    </source>
</evidence>
<keyword evidence="3" id="KW-0813">Transport</keyword>
<evidence type="ECO:0000259" key="8">
    <source>
        <dbReference type="PROSITE" id="PS50893"/>
    </source>
</evidence>
<dbReference type="NCBIfam" id="TIGR01727">
    <property type="entry name" value="oligo_HPY"/>
    <property type="match status" value="1"/>
</dbReference>
<dbReference type="Pfam" id="PF00005">
    <property type="entry name" value="ABC_tran"/>
    <property type="match status" value="1"/>
</dbReference>
<dbReference type="PANTHER" id="PTHR43297:SF2">
    <property type="entry name" value="DIPEPTIDE TRANSPORT ATP-BINDING PROTEIN DPPD"/>
    <property type="match status" value="1"/>
</dbReference>
<evidence type="ECO:0000313" key="9">
    <source>
        <dbReference type="EMBL" id="AFX65639.1"/>
    </source>
</evidence>
<name>K7WUK9_AGRTU</name>
<comment type="subcellular location">
    <subcellularLocation>
        <location evidence="1">Cell inner membrane</location>
        <topology evidence="1">Peripheral membrane protein</topology>
    </subcellularLocation>
</comment>
<keyword evidence="5" id="KW-0547">Nucleotide-binding</keyword>
<comment type="similarity">
    <text evidence="2">Belongs to the ABC transporter superfamily.</text>
</comment>
<dbReference type="GO" id="GO:0016887">
    <property type="term" value="F:ATP hydrolysis activity"/>
    <property type="evidence" value="ECO:0007669"/>
    <property type="project" value="InterPro"/>
</dbReference>
<dbReference type="GO" id="GO:0005524">
    <property type="term" value="F:ATP binding"/>
    <property type="evidence" value="ECO:0007669"/>
    <property type="project" value="UniProtKB-KW"/>
</dbReference>
<evidence type="ECO:0000256" key="4">
    <source>
        <dbReference type="ARBA" id="ARBA00022475"/>
    </source>
</evidence>
<dbReference type="FunFam" id="3.40.50.300:FF:000016">
    <property type="entry name" value="Oligopeptide ABC transporter ATP-binding component"/>
    <property type="match status" value="1"/>
</dbReference>
<dbReference type="GO" id="GO:0015833">
    <property type="term" value="P:peptide transport"/>
    <property type="evidence" value="ECO:0007669"/>
    <property type="project" value="InterPro"/>
</dbReference>
<protein>
    <submittedName>
        <fullName evidence="9">ABC transporter of agrocinopine, nucleotide binding/ATPase protein</fullName>
    </submittedName>
</protein>
<dbReference type="SMART" id="SM00382">
    <property type="entry name" value="AAA"/>
    <property type="match status" value="1"/>
</dbReference>
<dbReference type="InterPro" id="IPR027417">
    <property type="entry name" value="P-loop_NTPase"/>
</dbReference>
<evidence type="ECO:0000256" key="1">
    <source>
        <dbReference type="ARBA" id="ARBA00004417"/>
    </source>
</evidence>
<dbReference type="PROSITE" id="PS50893">
    <property type="entry name" value="ABC_TRANSPORTER_2"/>
    <property type="match status" value="1"/>
</dbReference>
<dbReference type="InterPro" id="IPR013563">
    <property type="entry name" value="Oligopep_ABC_C"/>
</dbReference>
<geneLocation type="plasmid" evidence="9">
    <name>pAoF64/95</name>
</geneLocation>
<proteinExistence type="inferred from homology"/>
<dbReference type="SUPFAM" id="SSF52540">
    <property type="entry name" value="P-loop containing nucleoside triphosphate hydrolases"/>
    <property type="match status" value="1"/>
</dbReference>
<keyword evidence="4" id="KW-1003">Cell membrane</keyword>
<dbReference type="AlphaFoldDB" id="K7WUK9"/>
<keyword evidence="9" id="KW-0614">Plasmid</keyword>
<evidence type="ECO:0000256" key="5">
    <source>
        <dbReference type="ARBA" id="ARBA00022741"/>
    </source>
</evidence>
<gene>
    <name evidence="9" type="primary">accB</name>
</gene>